<comment type="caution">
    <text evidence="8">The sequence shown here is derived from an EMBL/GenBank/DDBJ whole genome shotgun (WGS) entry which is preliminary data.</text>
</comment>
<keyword evidence="3" id="KW-1003">Cell membrane</keyword>
<feature type="transmembrane region" description="Helical" evidence="7">
    <location>
        <begin position="129"/>
        <end position="149"/>
    </location>
</feature>
<evidence type="ECO:0000313" key="8">
    <source>
        <dbReference type="EMBL" id="GGI54717.1"/>
    </source>
</evidence>
<evidence type="ECO:0000256" key="2">
    <source>
        <dbReference type="ARBA" id="ARBA00009784"/>
    </source>
</evidence>
<keyword evidence="5 7" id="KW-1133">Transmembrane helix</keyword>
<evidence type="ECO:0000256" key="1">
    <source>
        <dbReference type="ARBA" id="ARBA00004651"/>
    </source>
</evidence>
<proteinExistence type="inferred from homology"/>
<comment type="similarity">
    <text evidence="2 7">Belongs to the UPF0056 (MarC) family.</text>
</comment>
<dbReference type="RefSeq" id="WP_188420954.1">
    <property type="nucleotide sequence ID" value="NZ_BMDP01000002.1"/>
</dbReference>
<dbReference type="AlphaFoldDB" id="A0A8J3B163"/>
<feature type="transmembrane region" description="Helical" evidence="7">
    <location>
        <begin position="161"/>
        <end position="185"/>
    </location>
</feature>
<reference evidence="8" key="1">
    <citation type="journal article" date="2014" name="Int. J. Syst. Evol. Microbiol.">
        <title>Complete genome sequence of Corynebacterium casei LMG S-19264T (=DSM 44701T), isolated from a smear-ripened cheese.</title>
        <authorList>
            <consortium name="US DOE Joint Genome Institute (JGI-PGF)"/>
            <person name="Walter F."/>
            <person name="Albersmeier A."/>
            <person name="Kalinowski J."/>
            <person name="Ruckert C."/>
        </authorList>
    </citation>
    <scope>NUCLEOTIDE SEQUENCE</scope>
    <source>
        <strain evidence="8">CCM 7664</strain>
    </source>
</reference>
<dbReference type="Proteomes" id="UP000627205">
    <property type="component" value="Unassembled WGS sequence"/>
</dbReference>
<name>A0A8J3B163_9BURK</name>
<dbReference type="EMBL" id="BMDP01000002">
    <property type="protein sequence ID" value="GGI54717.1"/>
    <property type="molecule type" value="Genomic_DNA"/>
</dbReference>
<evidence type="ECO:0000313" key="9">
    <source>
        <dbReference type="Proteomes" id="UP000627205"/>
    </source>
</evidence>
<evidence type="ECO:0000256" key="4">
    <source>
        <dbReference type="ARBA" id="ARBA00022692"/>
    </source>
</evidence>
<dbReference type="Pfam" id="PF01914">
    <property type="entry name" value="MarC"/>
    <property type="match status" value="1"/>
</dbReference>
<dbReference type="PANTHER" id="PTHR33508:SF1">
    <property type="entry name" value="UPF0056 MEMBRANE PROTEIN YHCE"/>
    <property type="match status" value="1"/>
</dbReference>
<dbReference type="InterPro" id="IPR002771">
    <property type="entry name" value="Multi_antbiot-R_MarC"/>
</dbReference>
<evidence type="ECO:0000256" key="3">
    <source>
        <dbReference type="ARBA" id="ARBA00022475"/>
    </source>
</evidence>
<keyword evidence="6 7" id="KW-0472">Membrane</keyword>
<sequence length="231" mass="24818">MTEPLLIQFFKAAILVPITLLPILNPFGNAPVFARLSTGISRDAEKRLARQVTINCFFMLLGAMFIGSHVLAFFGISLPIVRVGGGILVIATGWRLLNDDSNSGDGDAIRAQVATRQVWSEDEFKVRSFYPISFPLTVGPGSIAASITLGANTPLRLPDVVISAGSAVLGVGLTTLVILLCYRYANGMVRMLGRLGTMVVLRLSAFILLCIGIEIFWHGVVDLLNESGLVS</sequence>
<feature type="transmembrane region" description="Helical" evidence="7">
    <location>
        <begin position="72"/>
        <end position="94"/>
    </location>
</feature>
<organism evidence="8 9">
    <name type="scientific">Oxalicibacterium solurbis</name>
    <dbReference type="NCBI Taxonomy" id="69280"/>
    <lineage>
        <taxon>Bacteria</taxon>
        <taxon>Pseudomonadati</taxon>
        <taxon>Pseudomonadota</taxon>
        <taxon>Betaproteobacteria</taxon>
        <taxon>Burkholderiales</taxon>
        <taxon>Oxalobacteraceae</taxon>
        <taxon>Oxalicibacterium</taxon>
    </lineage>
</organism>
<comment type="subcellular location">
    <subcellularLocation>
        <location evidence="1 7">Cell membrane</location>
        <topology evidence="1 7">Multi-pass membrane protein</topology>
    </subcellularLocation>
</comment>
<evidence type="ECO:0000256" key="6">
    <source>
        <dbReference type="ARBA" id="ARBA00023136"/>
    </source>
</evidence>
<evidence type="ECO:0000256" key="5">
    <source>
        <dbReference type="ARBA" id="ARBA00022989"/>
    </source>
</evidence>
<feature type="transmembrane region" description="Helical" evidence="7">
    <location>
        <begin position="197"/>
        <end position="217"/>
    </location>
</feature>
<feature type="transmembrane region" description="Helical" evidence="7">
    <location>
        <begin position="48"/>
        <end position="66"/>
    </location>
</feature>
<protein>
    <recommendedName>
        <fullName evidence="7">UPF0056 membrane protein</fullName>
    </recommendedName>
</protein>
<dbReference type="NCBIfam" id="TIGR00427">
    <property type="entry name" value="NAAT family transporter"/>
    <property type="match status" value="1"/>
</dbReference>
<keyword evidence="4 7" id="KW-0812">Transmembrane</keyword>
<reference evidence="8" key="2">
    <citation type="submission" date="2020-09" db="EMBL/GenBank/DDBJ databases">
        <authorList>
            <person name="Sun Q."/>
            <person name="Sedlacek I."/>
        </authorList>
    </citation>
    <scope>NUCLEOTIDE SEQUENCE</scope>
    <source>
        <strain evidence="8">CCM 7664</strain>
    </source>
</reference>
<keyword evidence="9" id="KW-1185">Reference proteome</keyword>
<evidence type="ECO:0000256" key="7">
    <source>
        <dbReference type="RuleBase" id="RU362048"/>
    </source>
</evidence>
<gene>
    <name evidence="8" type="primary">marC</name>
    <name evidence="8" type="ORF">GCM10011430_18910</name>
</gene>
<feature type="transmembrane region" description="Helical" evidence="7">
    <location>
        <begin position="6"/>
        <end position="27"/>
    </location>
</feature>
<dbReference type="GO" id="GO:0005886">
    <property type="term" value="C:plasma membrane"/>
    <property type="evidence" value="ECO:0007669"/>
    <property type="project" value="UniProtKB-SubCell"/>
</dbReference>
<dbReference type="PANTHER" id="PTHR33508">
    <property type="entry name" value="UPF0056 MEMBRANE PROTEIN YHCE"/>
    <property type="match status" value="1"/>
</dbReference>
<accession>A0A8J3B163</accession>